<keyword evidence="2" id="KW-1185">Reference proteome</keyword>
<organism evidence="1 2">
    <name type="scientific">Kickxella alabastrina</name>
    <dbReference type="NCBI Taxonomy" id="61397"/>
    <lineage>
        <taxon>Eukaryota</taxon>
        <taxon>Fungi</taxon>
        <taxon>Fungi incertae sedis</taxon>
        <taxon>Zoopagomycota</taxon>
        <taxon>Kickxellomycotina</taxon>
        <taxon>Kickxellomycetes</taxon>
        <taxon>Kickxellales</taxon>
        <taxon>Kickxellaceae</taxon>
        <taxon>Kickxella</taxon>
    </lineage>
</organism>
<proteinExistence type="predicted"/>
<gene>
    <name evidence="1" type="ORF">LPJ66_001766</name>
</gene>
<comment type="caution">
    <text evidence="1">The sequence shown here is derived from an EMBL/GenBank/DDBJ whole genome shotgun (WGS) entry which is preliminary data.</text>
</comment>
<sequence>MNDLMAAQQEVVPMTTLTPANGQVPTATQHPVPVALFIRPAPFDGTGHIDIWLCKMCTFVHSVHPGCDEDTFANSLRTNMAGTADQWVQMQLNDDMAIKFSSTEFI</sequence>
<evidence type="ECO:0000313" key="2">
    <source>
        <dbReference type="Proteomes" id="UP001150581"/>
    </source>
</evidence>
<reference evidence="1" key="1">
    <citation type="submission" date="2022-07" db="EMBL/GenBank/DDBJ databases">
        <title>Phylogenomic reconstructions and comparative analyses of Kickxellomycotina fungi.</title>
        <authorList>
            <person name="Reynolds N.K."/>
            <person name="Stajich J.E."/>
            <person name="Barry K."/>
            <person name="Grigoriev I.V."/>
            <person name="Crous P."/>
            <person name="Smith M.E."/>
        </authorList>
    </citation>
    <scope>NUCLEOTIDE SEQUENCE</scope>
    <source>
        <strain evidence="1">Benny 63K</strain>
    </source>
</reference>
<name>A0ACC1ISA7_9FUNG</name>
<accession>A0ACC1ISA7</accession>
<protein>
    <submittedName>
        <fullName evidence="1">Uncharacterized protein</fullName>
    </submittedName>
</protein>
<evidence type="ECO:0000313" key="1">
    <source>
        <dbReference type="EMBL" id="KAJ1899993.1"/>
    </source>
</evidence>
<dbReference type="Proteomes" id="UP001150581">
    <property type="component" value="Unassembled WGS sequence"/>
</dbReference>
<dbReference type="EMBL" id="JANBPG010000111">
    <property type="protein sequence ID" value="KAJ1899993.1"/>
    <property type="molecule type" value="Genomic_DNA"/>
</dbReference>